<feature type="region of interest" description="Disordered" evidence="1">
    <location>
        <begin position="80"/>
        <end position="114"/>
    </location>
</feature>
<comment type="caution">
    <text evidence="2">The sequence shown here is derived from an EMBL/GenBank/DDBJ whole genome shotgun (WGS) entry which is preliminary data.</text>
</comment>
<evidence type="ECO:0000256" key="1">
    <source>
        <dbReference type="SAM" id="MobiDB-lite"/>
    </source>
</evidence>
<evidence type="ECO:0000313" key="2">
    <source>
        <dbReference type="EMBL" id="KAF8791152.1"/>
    </source>
</evidence>
<gene>
    <name evidence="2" type="ORF">HNY73_006070</name>
</gene>
<proteinExistence type="predicted"/>
<feature type="compositionally biased region" description="Basic and acidic residues" evidence="1">
    <location>
        <begin position="93"/>
        <end position="114"/>
    </location>
</feature>
<evidence type="ECO:0000313" key="3">
    <source>
        <dbReference type="Proteomes" id="UP000807504"/>
    </source>
</evidence>
<organism evidence="2 3">
    <name type="scientific">Argiope bruennichi</name>
    <name type="common">Wasp spider</name>
    <name type="synonym">Aranea bruennichi</name>
    <dbReference type="NCBI Taxonomy" id="94029"/>
    <lineage>
        <taxon>Eukaryota</taxon>
        <taxon>Metazoa</taxon>
        <taxon>Ecdysozoa</taxon>
        <taxon>Arthropoda</taxon>
        <taxon>Chelicerata</taxon>
        <taxon>Arachnida</taxon>
        <taxon>Araneae</taxon>
        <taxon>Araneomorphae</taxon>
        <taxon>Entelegynae</taxon>
        <taxon>Araneoidea</taxon>
        <taxon>Araneidae</taxon>
        <taxon>Argiope</taxon>
    </lineage>
</organism>
<sequence>MASNDIFDEDFLQATNELCVLLGRNISELKFTELKRLIKQRSLSWHPDKNKDNPRKAILEEQLKRLNAAWTTYKLLTPGTSQECNSSEESDKDSDIFSTEKSKDDSFSECMGEKNGEDFYASWNTSYSSEFF</sequence>
<evidence type="ECO:0008006" key="4">
    <source>
        <dbReference type="Google" id="ProtNLM"/>
    </source>
</evidence>
<dbReference type="SUPFAM" id="SSF46565">
    <property type="entry name" value="Chaperone J-domain"/>
    <property type="match status" value="1"/>
</dbReference>
<dbReference type="InterPro" id="IPR036869">
    <property type="entry name" value="J_dom_sf"/>
</dbReference>
<dbReference type="CDD" id="cd06257">
    <property type="entry name" value="DnaJ"/>
    <property type="match status" value="1"/>
</dbReference>
<dbReference type="Gene3D" id="1.10.287.110">
    <property type="entry name" value="DnaJ domain"/>
    <property type="match status" value="1"/>
</dbReference>
<name>A0A8T0FKZ5_ARGBR</name>
<reference evidence="2" key="2">
    <citation type="submission" date="2020-06" db="EMBL/GenBank/DDBJ databases">
        <authorList>
            <person name="Sheffer M."/>
        </authorList>
    </citation>
    <scope>NUCLEOTIDE SEQUENCE</scope>
</reference>
<protein>
    <recommendedName>
        <fullName evidence="4">J domain-containing protein</fullName>
    </recommendedName>
</protein>
<dbReference type="EMBL" id="JABXBU010000011">
    <property type="protein sequence ID" value="KAF8791152.1"/>
    <property type="molecule type" value="Genomic_DNA"/>
</dbReference>
<accession>A0A8T0FKZ5</accession>
<dbReference type="InterPro" id="IPR001623">
    <property type="entry name" value="DnaJ_domain"/>
</dbReference>
<reference evidence="2" key="1">
    <citation type="journal article" date="2020" name="bioRxiv">
        <title>Chromosome-level reference genome of the European wasp spider Argiope bruennichi: a resource for studies on range expansion and evolutionary adaptation.</title>
        <authorList>
            <person name="Sheffer M.M."/>
            <person name="Hoppe A."/>
            <person name="Krehenwinkel H."/>
            <person name="Uhl G."/>
            <person name="Kuss A.W."/>
            <person name="Jensen L."/>
            <person name="Jensen C."/>
            <person name="Gillespie R.G."/>
            <person name="Hoff K.J."/>
            <person name="Prost S."/>
        </authorList>
    </citation>
    <scope>NUCLEOTIDE SEQUENCE</scope>
</reference>
<keyword evidence="3" id="KW-1185">Reference proteome</keyword>
<dbReference type="Proteomes" id="UP000807504">
    <property type="component" value="Unassembled WGS sequence"/>
</dbReference>
<dbReference type="AlphaFoldDB" id="A0A8T0FKZ5"/>